<dbReference type="Proteomes" id="UP000010798">
    <property type="component" value="Chromosome"/>
</dbReference>
<feature type="region of interest" description="Disordered" evidence="1">
    <location>
        <begin position="27"/>
        <end position="49"/>
    </location>
</feature>
<evidence type="ECO:0000256" key="1">
    <source>
        <dbReference type="SAM" id="MobiDB-lite"/>
    </source>
</evidence>
<gene>
    <name evidence="2" type="ordered locus">Sinac_4511</name>
</gene>
<dbReference type="KEGG" id="saci:Sinac_4511"/>
<evidence type="ECO:0000313" key="2">
    <source>
        <dbReference type="EMBL" id="AGA28694.1"/>
    </source>
</evidence>
<dbReference type="EMBL" id="CP003364">
    <property type="protein sequence ID" value="AGA28694.1"/>
    <property type="molecule type" value="Genomic_DNA"/>
</dbReference>
<name>L0DH43_SINAD</name>
<organism evidence="2 3">
    <name type="scientific">Singulisphaera acidiphila (strain ATCC BAA-1392 / DSM 18658 / VKM B-2454 / MOB10)</name>
    <dbReference type="NCBI Taxonomy" id="886293"/>
    <lineage>
        <taxon>Bacteria</taxon>
        <taxon>Pseudomonadati</taxon>
        <taxon>Planctomycetota</taxon>
        <taxon>Planctomycetia</taxon>
        <taxon>Isosphaerales</taxon>
        <taxon>Isosphaeraceae</taxon>
        <taxon>Singulisphaera</taxon>
    </lineage>
</organism>
<evidence type="ECO:0008006" key="4">
    <source>
        <dbReference type="Google" id="ProtNLM"/>
    </source>
</evidence>
<dbReference type="OrthoDB" id="272957at2"/>
<dbReference type="PROSITE" id="PS51257">
    <property type="entry name" value="PROKAR_LIPOPROTEIN"/>
    <property type="match status" value="1"/>
</dbReference>
<keyword evidence="3" id="KW-1185">Reference proteome</keyword>
<proteinExistence type="predicted"/>
<dbReference type="RefSeq" id="WP_015247810.1">
    <property type="nucleotide sequence ID" value="NC_019892.1"/>
</dbReference>
<sequence>MRRLLEFGPTGTLSALLLAACGGCHDSSTGSDRLATPPPPTVSGKHEHKAGAHGGLIVPLDGAHYHVEAILTEAGGLRLLTLGEKESQVQEVESQTLTAYVRPVGDMQSRPVELKPDRQEGDASGMTSAFTGQLPDGLGGRPLIVVVPSIRIAGQRLRFGFETAAPEPSTAMPEKVADDAELALYLTPGGKYTEADIVANDRKTASMKFVGFHASHDPKPTPGARVCPITDTRANPDCSWIVGGKTYLFCCPPCVDEFVRQAKKDPESIRSPETYVAPQEGKS</sequence>
<feature type="region of interest" description="Disordered" evidence="1">
    <location>
        <begin position="263"/>
        <end position="283"/>
    </location>
</feature>
<protein>
    <recommendedName>
        <fullName evidence="4">TRASH domain-containing protein</fullName>
    </recommendedName>
</protein>
<dbReference type="STRING" id="886293.Sinac_4511"/>
<accession>L0DH43</accession>
<reference evidence="2 3" key="1">
    <citation type="submission" date="2012-02" db="EMBL/GenBank/DDBJ databases">
        <title>Complete sequence of chromosome of Singulisphaera acidiphila DSM 18658.</title>
        <authorList>
            <consortium name="US DOE Joint Genome Institute (JGI-PGF)"/>
            <person name="Lucas S."/>
            <person name="Copeland A."/>
            <person name="Lapidus A."/>
            <person name="Glavina del Rio T."/>
            <person name="Dalin E."/>
            <person name="Tice H."/>
            <person name="Bruce D."/>
            <person name="Goodwin L."/>
            <person name="Pitluck S."/>
            <person name="Peters L."/>
            <person name="Ovchinnikova G."/>
            <person name="Chertkov O."/>
            <person name="Kyrpides N."/>
            <person name="Mavromatis K."/>
            <person name="Ivanova N."/>
            <person name="Brettin T."/>
            <person name="Detter J.C."/>
            <person name="Han C."/>
            <person name="Larimer F."/>
            <person name="Land M."/>
            <person name="Hauser L."/>
            <person name="Markowitz V."/>
            <person name="Cheng J.-F."/>
            <person name="Hugenholtz P."/>
            <person name="Woyke T."/>
            <person name="Wu D."/>
            <person name="Tindall B."/>
            <person name="Pomrenke H."/>
            <person name="Brambilla E."/>
            <person name="Klenk H.-P."/>
            <person name="Eisen J.A."/>
        </authorList>
    </citation>
    <scope>NUCLEOTIDE SEQUENCE [LARGE SCALE GENOMIC DNA]</scope>
    <source>
        <strain evidence="3">ATCC BAA-1392 / DSM 18658 / VKM B-2454 / MOB10</strain>
    </source>
</reference>
<evidence type="ECO:0000313" key="3">
    <source>
        <dbReference type="Proteomes" id="UP000010798"/>
    </source>
</evidence>
<dbReference type="AlphaFoldDB" id="L0DH43"/>
<dbReference type="HOGENOM" id="CLU_983168_0_0_0"/>
<dbReference type="eggNOG" id="ENOG5032YFM">
    <property type="taxonomic scope" value="Bacteria"/>
</dbReference>